<dbReference type="Proteomes" id="UP001215712">
    <property type="component" value="Unassembled WGS sequence"/>
</dbReference>
<evidence type="ECO:0000313" key="3">
    <source>
        <dbReference type="Proteomes" id="UP001215712"/>
    </source>
</evidence>
<evidence type="ECO:0000259" key="1">
    <source>
        <dbReference type="Pfam" id="PF06985"/>
    </source>
</evidence>
<gene>
    <name evidence="2" type="ORF">N7493_009402</name>
</gene>
<dbReference type="InterPro" id="IPR010730">
    <property type="entry name" value="HET"/>
</dbReference>
<dbReference type="Pfam" id="PF06985">
    <property type="entry name" value="HET"/>
    <property type="match status" value="1"/>
</dbReference>
<sequence>MRTDVDSDSARTQIRSWFEECKKHSSCSSSPRESPLPTRVIEVSPPGQDHPRVFESNGARGVYATLSYARGKKAFPTLTTSNYAKFTNGLDMDALAPTIRDAISTARTLSIPYLWIDAFCILQDVEEDKLKEISRMNDIYGRSALTIVAASAESVYDGLLHPRVHNEPLHTIPVRLGSGKFGSMSINELDAATYDELFEPISKRAWAVQEQVMGNRVLTFTTKTMIWRCNEGSKNFDNSLFFPHYLGFGYNKFDEKYSLNLFSLPISEDEACANKDKALSCWLRLVSSYSLGTTSLENDKLNALAGVASRPSFSRALGPGYYAGMWQYEFARQLTWFTSRSHRTLAEDEAFHFYRPENYRAPSWSWASVDGGKVNFDFYYDEEDEEPRNVLCDILECSTLPAHPELNPFGEVSSAQLRLQGPARLAWFNPITSNVFILPEFTSLASTALEMGDSVITFEEALQKHTDEFVKAYPDEDIAEDPELLDGTYFRNVEGICDETGLREPVLVLSVGITLAKGLDDGVRGLLLMKRGKNHGGGIFKRIGVFERGKTTDFENEEKVKVSII</sequence>
<reference evidence="2" key="2">
    <citation type="submission" date="2023-01" db="EMBL/GenBank/DDBJ databases">
        <authorList>
            <person name="Petersen C."/>
        </authorList>
    </citation>
    <scope>NUCLEOTIDE SEQUENCE</scope>
    <source>
        <strain evidence="2">IBT 17514</strain>
    </source>
</reference>
<dbReference type="EMBL" id="JAQJAN010000017">
    <property type="protein sequence ID" value="KAJ5709810.1"/>
    <property type="molecule type" value="Genomic_DNA"/>
</dbReference>
<reference evidence="2" key="1">
    <citation type="journal article" date="2023" name="IMA Fungus">
        <title>Comparative genomic study of the Penicillium genus elucidates a diverse pangenome and 15 lateral gene transfer events.</title>
        <authorList>
            <person name="Petersen C."/>
            <person name="Sorensen T."/>
            <person name="Nielsen M.R."/>
            <person name="Sondergaard T.E."/>
            <person name="Sorensen J.L."/>
            <person name="Fitzpatrick D.A."/>
            <person name="Frisvad J.C."/>
            <person name="Nielsen K.L."/>
        </authorList>
    </citation>
    <scope>NUCLEOTIDE SEQUENCE</scope>
    <source>
        <strain evidence="2">IBT 17514</strain>
    </source>
</reference>
<dbReference type="PANTHER" id="PTHR33112:SF8">
    <property type="entry name" value="HETEROKARYON INCOMPATIBILITY DOMAIN-CONTAINING PROTEIN"/>
    <property type="match status" value="1"/>
</dbReference>
<accession>A0AAD6HEJ0</accession>
<evidence type="ECO:0000313" key="2">
    <source>
        <dbReference type="EMBL" id="KAJ5709810.1"/>
    </source>
</evidence>
<protein>
    <recommendedName>
        <fullName evidence="1">Heterokaryon incompatibility domain-containing protein</fullName>
    </recommendedName>
</protein>
<organism evidence="2 3">
    <name type="scientific">Penicillium malachiteum</name>
    <dbReference type="NCBI Taxonomy" id="1324776"/>
    <lineage>
        <taxon>Eukaryota</taxon>
        <taxon>Fungi</taxon>
        <taxon>Dikarya</taxon>
        <taxon>Ascomycota</taxon>
        <taxon>Pezizomycotina</taxon>
        <taxon>Eurotiomycetes</taxon>
        <taxon>Eurotiomycetidae</taxon>
        <taxon>Eurotiales</taxon>
        <taxon>Aspergillaceae</taxon>
        <taxon>Penicillium</taxon>
    </lineage>
</organism>
<name>A0AAD6HEJ0_9EURO</name>
<proteinExistence type="predicted"/>
<comment type="caution">
    <text evidence="2">The sequence shown here is derived from an EMBL/GenBank/DDBJ whole genome shotgun (WGS) entry which is preliminary data.</text>
</comment>
<dbReference type="AlphaFoldDB" id="A0AAD6HEJ0"/>
<feature type="domain" description="Heterokaryon incompatibility" evidence="1">
    <location>
        <begin position="63"/>
        <end position="210"/>
    </location>
</feature>
<keyword evidence="3" id="KW-1185">Reference proteome</keyword>
<dbReference type="PANTHER" id="PTHR33112">
    <property type="entry name" value="DOMAIN PROTEIN, PUTATIVE-RELATED"/>
    <property type="match status" value="1"/>
</dbReference>